<dbReference type="GO" id="GO:0005736">
    <property type="term" value="C:RNA polymerase I complex"/>
    <property type="evidence" value="ECO:0007669"/>
    <property type="project" value="TreeGrafter"/>
</dbReference>
<dbReference type="Gene3D" id="1.10.274.100">
    <property type="entry name" value="RNA polymerase Rpb1, domain 3"/>
    <property type="match status" value="1"/>
</dbReference>
<dbReference type="OMA" id="FKEMTIV"/>
<evidence type="ECO:0000313" key="12">
    <source>
        <dbReference type="Proteomes" id="UP000032141"/>
    </source>
</evidence>
<evidence type="ECO:0000256" key="2">
    <source>
        <dbReference type="ARBA" id="ARBA00012418"/>
    </source>
</evidence>
<sequence length="319" mass="36670">MVVCSCVCTPEMTTVIKTDSLDFDRDEMNVHFPQDEISRAEAYNIVNANNQYARPSNGDPLRALIQDEIIHLHMNWYRILFTRYVFNIHTISFNAELLTVTPSILKPVPLWTGKQVITAVLTKGGHPPFSVEKYTKLPVDFFKCRSIEAKSKSGESNKKTKKHDVNEDKLLIRKKMNLSAVNFQLISSHLGQQYLEGMVSWKTDITLLPFHPWELEVLLVIDSLAVFAPKNTTFIVWLDEKVFDIFVLALGNRLRHSGLQRWLMKNLESLKVNYDCTIRDADGSIIQFQYGEDGVDVHRSSFIQKFKEMTIVSLPFQTV</sequence>
<accession>A0A0D3DUJ8</accession>
<evidence type="ECO:0000256" key="3">
    <source>
        <dbReference type="ARBA" id="ARBA00022478"/>
    </source>
</evidence>
<name>A0A0D3DUJ8_BRAOL</name>
<dbReference type="Pfam" id="PF00623">
    <property type="entry name" value="RNA_pol_Rpb1_2"/>
    <property type="match status" value="1"/>
</dbReference>
<evidence type="ECO:0000259" key="9">
    <source>
        <dbReference type="Pfam" id="PF00623"/>
    </source>
</evidence>
<evidence type="ECO:0000256" key="8">
    <source>
        <dbReference type="ARBA" id="ARBA00048552"/>
    </source>
</evidence>
<dbReference type="GO" id="GO:0003677">
    <property type="term" value="F:DNA binding"/>
    <property type="evidence" value="ECO:0007669"/>
    <property type="project" value="InterPro"/>
</dbReference>
<comment type="catalytic activity">
    <reaction evidence="8">
        <text>RNA(n) + a ribonucleoside 5'-triphosphate = RNA(n+1) + diphosphate</text>
        <dbReference type="Rhea" id="RHEA:21248"/>
        <dbReference type="Rhea" id="RHEA-COMP:14527"/>
        <dbReference type="Rhea" id="RHEA-COMP:17342"/>
        <dbReference type="ChEBI" id="CHEBI:33019"/>
        <dbReference type="ChEBI" id="CHEBI:61557"/>
        <dbReference type="ChEBI" id="CHEBI:140395"/>
        <dbReference type="EC" id="2.7.7.6"/>
    </reaction>
</comment>
<evidence type="ECO:0000313" key="11">
    <source>
        <dbReference type="EnsemblPlants" id="Bo8g095000.1"/>
    </source>
</evidence>
<dbReference type="InterPro" id="IPR007066">
    <property type="entry name" value="RNA_pol_Rpb1_3"/>
</dbReference>
<dbReference type="Gene3D" id="6.20.50.80">
    <property type="match status" value="1"/>
</dbReference>
<dbReference type="Pfam" id="PF04983">
    <property type="entry name" value="RNA_pol_Rpb1_3"/>
    <property type="match status" value="1"/>
</dbReference>
<keyword evidence="3" id="KW-0240">DNA-directed RNA polymerase</keyword>
<keyword evidence="12" id="KW-1185">Reference proteome</keyword>
<dbReference type="InterPro" id="IPR045867">
    <property type="entry name" value="DNA-dir_RpoC_beta_prime"/>
</dbReference>
<dbReference type="PANTHER" id="PTHR19376">
    <property type="entry name" value="DNA-DIRECTED RNA POLYMERASE"/>
    <property type="match status" value="1"/>
</dbReference>
<dbReference type="PANTHER" id="PTHR19376:SF11">
    <property type="entry name" value="DNA-DIRECTED RNA POLYMERASE I SUBUNIT RPA1"/>
    <property type="match status" value="1"/>
</dbReference>
<dbReference type="STRING" id="109376.A0A0D3DUJ8"/>
<dbReference type="eggNOG" id="KOG0262">
    <property type="taxonomic scope" value="Eukaryota"/>
</dbReference>
<feature type="domain" description="RNA polymerase alpha subunit" evidence="9">
    <location>
        <begin position="21"/>
        <end position="47"/>
    </location>
</feature>
<evidence type="ECO:0000259" key="10">
    <source>
        <dbReference type="Pfam" id="PF04983"/>
    </source>
</evidence>
<dbReference type="Gramene" id="Bo8g095000.1">
    <property type="protein sequence ID" value="Bo8g095000.1"/>
    <property type="gene ID" value="Bo8g095000"/>
</dbReference>
<reference evidence="11 12" key="1">
    <citation type="journal article" date="2014" name="Genome Biol.">
        <title>Transcriptome and methylome profiling reveals relics of genome dominance in the mesopolyploid Brassica oleracea.</title>
        <authorList>
            <person name="Parkin I.A."/>
            <person name="Koh C."/>
            <person name="Tang H."/>
            <person name="Robinson S.J."/>
            <person name="Kagale S."/>
            <person name="Clarke W.E."/>
            <person name="Town C.D."/>
            <person name="Nixon J."/>
            <person name="Krishnakumar V."/>
            <person name="Bidwell S.L."/>
            <person name="Denoeud F."/>
            <person name="Belcram H."/>
            <person name="Links M.G."/>
            <person name="Just J."/>
            <person name="Clarke C."/>
            <person name="Bender T."/>
            <person name="Huebert T."/>
            <person name="Mason A.S."/>
            <person name="Pires J.C."/>
            <person name="Barker G."/>
            <person name="Moore J."/>
            <person name="Walley P.G."/>
            <person name="Manoli S."/>
            <person name="Batley J."/>
            <person name="Edwards D."/>
            <person name="Nelson M.N."/>
            <person name="Wang X."/>
            <person name="Paterson A.H."/>
            <person name="King G."/>
            <person name="Bancroft I."/>
            <person name="Chalhoub B."/>
            <person name="Sharpe A.G."/>
        </authorList>
    </citation>
    <scope>NUCLEOTIDE SEQUENCE</scope>
    <source>
        <strain evidence="11 12">cv. TO1000</strain>
    </source>
</reference>
<comment type="similarity">
    <text evidence="1">Belongs to the RNA polymerase beta' chain family.</text>
</comment>
<evidence type="ECO:0000256" key="1">
    <source>
        <dbReference type="ARBA" id="ARBA00006460"/>
    </source>
</evidence>
<evidence type="ECO:0000256" key="7">
    <source>
        <dbReference type="ARBA" id="ARBA00023163"/>
    </source>
</evidence>
<feature type="domain" description="RNA polymerase Rpb1" evidence="10">
    <location>
        <begin position="52"/>
        <end position="180"/>
    </location>
</feature>
<keyword evidence="6" id="KW-0862">Zinc</keyword>
<keyword evidence="5" id="KW-0548">Nucleotidyltransferase</keyword>
<evidence type="ECO:0000256" key="6">
    <source>
        <dbReference type="ARBA" id="ARBA00022833"/>
    </source>
</evidence>
<dbReference type="EC" id="2.7.7.6" evidence="2"/>
<dbReference type="EnsemblPlants" id="Bo8g095000.1">
    <property type="protein sequence ID" value="Bo8g095000.1"/>
    <property type="gene ID" value="Bo8g095000"/>
</dbReference>
<dbReference type="SUPFAM" id="SSF64484">
    <property type="entry name" value="beta and beta-prime subunits of DNA dependent RNA-polymerase"/>
    <property type="match status" value="1"/>
</dbReference>
<dbReference type="HOGENOM" id="CLU_872534_0_0_1"/>
<reference evidence="11" key="2">
    <citation type="submission" date="2015-03" db="UniProtKB">
        <authorList>
            <consortium name="EnsemblPlants"/>
        </authorList>
    </citation>
    <scope>IDENTIFICATION</scope>
</reference>
<keyword evidence="7" id="KW-0804">Transcription</keyword>
<evidence type="ECO:0000256" key="4">
    <source>
        <dbReference type="ARBA" id="ARBA00022679"/>
    </source>
</evidence>
<keyword evidence="4" id="KW-0808">Transferase</keyword>
<dbReference type="Gene3D" id="2.40.40.20">
    <property type="match status" value="1"/>
</dbReference>
<protein>
    <recommendedName>
        <fullName evidence="2">DNA-directed RNA polymerase</fullName>
        <ecNumber evidence="2">2.7.7.6</ecNumber>
    </recommendedName>
</protein>
<dbReference type="GO" id="GO:0006351">
    <property type="term" value="P:DNA-templated transcription"/>
    <property type="evidence" value="ECO:0007669"/>
    <property type="project" value="InterPro"/>
</dbReference>
<dbReference type="Proteomes" id="UP000032141">
    <property type="component" value="Chromosome C8"/>
</dbReference>
<evidence type="ECO:0000256" key="5">
    <source>
        <dbReference type="ARBA" id="ARBA00022695"/>
    </source>
</evidence>
<dbReference type="InterPro" id="IPR042102">
    <property type="entry name" value="RNA_pol_Rpb1_3_sf"/>
</dbReference>
<dbReference type="GO" id="GO:0003899">
    <property type="term" value="F:DNA-directed RNA polymerase activity"/>
    <property type="evidence" value="ECO:0007669"/>
    <property type="project" value="UniProtKB-EC"/>
</dbReference>
<proteinExistence type="inferred from homology"/>
<dbReference type="InterPro" id="IPR000722">
    <property type="entry name" value="RNA_pol_asu"/>
</dbReference>
<organism evidence="11 12">
    <name type="scientific">Brassica oleracea var. oleracea</name>
    <dbReference type="NCBI Taxonomy" id="109376"/>
    <lineage>
        <taxon>Eukaryota</taxon>
        <taxon>Viridiplantae</taxon>
        <taxon>Streptophyta</taxon>
        <taxon>Embryophyta</taxon>
        <taxon>Tracheophyta</taxon>
        <taxon>Spermatophyta</taxon>
        <taxon>Magnoliopsida</taxon>
        <taxon>eudicotyledons</taxon>
        <taxon>Gunneridae</taxon>
        <taxon>Pentapetalae</taxon>
        <taxon>rosids</taxon>
        <taxon>malvids</taxon>
        <taxon>Brassicales</taxon>
        <taxon>Brassicaceae</taxon>
        <taxon>Brassiceae</taxon>
        <taxon>Brassica</taxon>
    </lineage>
</organism>
<dbReference type="AlphaFoldDB" id="A0A0D3DUJ8"/>